<evidence type="ECO:0000313" key="2">
    <source>
        <dbReference type="EMBL" id="RRB10291.1"/>
    </source>
</evidence>
<dbReference type="InterPro" id="IPR000595">
    <property type="entry name" value="cNMP-bd_dom"/>
</dbReference>
<dbReference type="EMBL" id="RQJP01000007">
    <property type="protein sequence ID" value="RRB10291.1"/>
    <property type="molecule type" value="Genomic_DNA"/>
</dbReference>
<dbReference type="Pfam" id="PF00027">
    <property type="entry name" value="cNMP_binding"/>
    <property type="match status" value="1"/>
</dbReference>
<evidence type="ECO:0000259" key="1">
    <source>
        <dbReference type="PROSITE" id="PS50042"/>
    </source>
</evidence>
<dbReference type="Proteomes" id="UP000274271">
    <property type="component" value="Unassembled WGS sequence"/>
</dbReference>
<organism evidence="2 3">
    <name type="scientific">Larkinella knui</name>
    <dbReference type="NCBI Taxonomy" id="2025310"/>
    <lineage>
        <taxon>Bacteria</taxon>
        <taxon>Pseudomonadati</taxon>
        <taxon>Bacteroidota</taxon>
        <taxon>Cytophagia</taxon>
        <taxon>Cytophagales</taxon>
        <taxon>Spirosomataceae</taxon>
        <taxon>Larkinella</taxon>
    </lineage>
</organism>
<dbReference type="OrthoDB" id="948610at2"/>
<protein>
    <submittedName>
        <fullName evidence="2">Crp/Fnr family transcriptional regulator</fullName>
    </submittedName>
</protein>
<comment type="caution">
    <text evidence="2">The sequence shown here is derived from an EMBL/GenBank/DDBJ whole genome shotgun (WGS) entry which is preliminary data.</text>
</comment>
<sequence>MTGILENRIKSMANLSAEAFGLLMNSMQPKPIGKGQYLLKEGQVCKAIYYVEKGYLRTFYTKDGKEINTRFSFENDFVTELKSLRSAIPSDYSIQTGEETVVWEFTKEKLLDLYGQSVEIESFGRNLLEQMLIDQEEHANLFKIYSPTERYQYVIRQFPHLLQRVSLSHLSSYLGIARETLSRIRKNP</sequence>
<keyword evidence="3" id="KW-1185">Reference proteome</keyword>
<reference evidence="2 3" key="1">
    <citation type="submission" date="2018-11" db="EMBL/GenBank/DDBJ databases">
        <authorList>
            <person name="Zhou Z."/>
            <person name="Wang G."/>
        </authorList>
    </citation>
    <scope>NUCLEOTIDE SEQUENCE [LARGE SCALE GENOMIC DNA]</scope>
    <source>
        <strain evidence="2 3">KCTC42998</strain>
    </source>
</reference>
<dbReference type="InterPro" id="IPR018490">
    <property type="entry name" value="cNMP-bd_dom_sf"/>
</dbReference>
<dbReference type="CDD" id="cd00038">
    <property type="entry name" value="CAP_ED"/>
    <property type="match status" value="1"/>
</dbReference>
<dbReference type="AlphaFoldDB" id="A0A3P1CAD9"/>
<dbReference type="SMART" id="SM00100">
    <property type="entry name" value="cNMP"/>
    <property type="match status" value="1"/>
</dbReference>
<dbReference type="PROSITE" id="PS50042">
    <property type="entry name" value="CNMP_BINDING_3"/>
    <property type="match status" value="1"/>
</dbReference>
<name>A0A3P1CAD9_9BACT</name>
<dbReference type="InterPro" id="IPR014710">
    <property type="entry name" value="RmlC-like_jellyroll"/>
</dbReference>
<gene>
    <name evidence="2" type="ORF">EHT87_29095</name>
</gene>
<evidence type="ECO:0000313" key="3">
    <source>
        <dbReference type="Proteomes" id="UP000274271"/>
    </source>
</evidence>
<dbReference type="SUPFAM" id="SSF51206">
    <property type="entry name" value="cAMP-binding domain-like"/>
    <property type="match status" value="1"/>
</dbReference>
<accession>A0A3P1CAD9</accession>
<dbReference type="Gene3D" id="2.60.120.10">
    <property type="entry name" value="Jelly Rolls"/>
    <property type="match status" value="1"/>
</dbReference>
<proteinExistence type="predicted"/>
<feature type="domain" description="Cyclic nucleotide-binding" evidence="1">
    <location>
        <begin position="11"/>
        <end position="120"/>
    </location>
</feature>